<name>A0A2P2KE11_RHIMU</name>
<dbReference type="GO" id="GO:0050664">
    <property type="term" value="F:oxidoreductase activity, acting on NAD(P)H, oxygen as acceptor"/>
    <property type="evidence" value="ECO:0007669"/>
    <property type="project" value="InterPro"/>
</dbReference>
<dbReference type="GO" id="GO:0004601">
    <property type="term" value="F:peroxidase activity"/>
    <property type="evidence" value="ECO:0007669"/>
    <property type="project" value="InterPro"/>
</dbReference>
<proteinExistence type="predicted"/>
<reference evidence="3" key="1">
    <citation type="submission" date="2018-02" db="EMBL/GenBank/DDBJ databases">
        <title>Rhizophora mucronata_Transcriptome.</title>
        <authorList>
            <person name="Meera S.P."/>
            <person name="Sreeshan A."/>
            <person name="Augustine A."/>
        </authorList>
    </citation>
    <scope>NUCLEOTIDE SEQUENCE</scope>
    <source>
        <tissue evidence="3">Leaf</tissue>
    </source>
</reference>
<feature type="compositionally biased region" description="Polar residues" evidence="1">
    <location>
        <begin position="1"/>
        <end position="10"/>
    </location>
</feature>
<sequence>MEIQENQLQESWSDTASNSSSTRVGRSGPLSGPLVSNKKTSSKRSARFKEEEYVEITLDVRDDSVSVQNIKGGDSETTFLASQLEKRHPSLGSQLSFRLRQVSQELKRMTSSQRFDKFDRTKSGAARALKGLKFMTKNVGSEGWSEVEARFDDLAVNGALPKTRFGQCIGNHVPNSLCPLIWHCSILWECFYRVHKMDLE</sequence>
<evidence type="ECO:0000259" key="2">
    <source>
        <dbReference type="Pfam" id="PF08414"/>
    </source>
</evidence>
<feature type="domain" description="NADPH oxidase Respiratory burst" evidence="2">
    <location>
        <begin position="117"/>
        <end position="171"/>
    </location>
</feature>
<feature type="compositionally biased region" description="Low complexity" evidence="1">
    <location>
        <begin position="11"/>
        <end position="21"/>
    </location>
</feature>
<dbReference type="Gene3D" id="1.10.238.10">
    <property type="entry name" value="EF-hand"/>
    <property type="match status" value="1"/>
</dbReference>
<evidence type="ECO:0000313" key="3">
    <source>
        <dbReference type="EMBL" id="MBX03973.1"/>
    </source>
</evidence>
<dbReference type="AlphaFoldDB" id="A0A2P2KE11"/>
<dbReference type="Pfam" id="PF08414">
    <property type="entry name" value="NADPH_Ox"/>
    <property type="match status" value="1"/>
</dbReference>
<dbReference type="InterPro" id="IPR013623">
    <property type="entry name" value="NADPH_Ox"/>
</dbReference>
<accession>A0A2P2KE11</accession>
<evidence type="ECO:0000256" key="1">
    <source>
        <dbReference type="SAM" id="MobiDB-lite"/>
    </source>
</evidence>
<dbReference type="EMBL" id="GGEC01023489">
    <property type="protein sequence ID" value="MBX03973.1"/>
    <property type="molecule type" value="Transcribed_RNA"/>
</dbReference>
<organism evidence="3">
    <name type="scientific">Rhizophora mucronata</name>
    <name type="common">Asiatic mangrove</name>
    <dbReference type="NCBI Taxonomy" id="61149"/>
    <lineage>
        <taxon>Eukaryota</taxon>
        <taxon>Viridiplantae</taxon>
        <taxon>Streptophyta</taxon>
        <taxon>Embryophyta</taxon>
        <taxon>Tracheophyta</taxon>
        <taxon>Spermatophyta</taxon>
        <taxon>Magnoliopsida</taxon>
        <taxon>eudicotyledons</taxon>
        <taxon>Gunneridae</taxon>
        <taxon>Pentapetalae</taxon>
        <taxon>rosids</taxon>
        <taxon>fabids</taxon>
        <taxon>Malpighiales</taxon>
        <taxon>Rhizophoraceae</taxon>
        <taxon>Rhizophora</taxon>
    </lineage>
</organism>
<feature type="region of interest" description="Disordered" evidence="1">
    <location>
        <begin position="1"/>
        <end position="47"/>
    </location>
</feature>
<protein>
    <submittedName>
        <fullName evidence="3">Respiratory burst oxidase protein B</fullName>
    </submittedName>
</protein>